<sequence length="276" mass="31744">MQDFITNSTQVNLIIIGAFIIIALILILKAVKELSFKFGNNTFSFSSKKTKLEAIKVVTDYADFKYKIKEKQAEGITDLHSQAKRTVTVQLNQYVKRITVDYIGALNKKSGDIDTNLTINIFNLLMRLLYNEMYKFCMEIYERNHLKDESDSELKELAETNYQRLADTFRSFMQANWLDVMGKYDILHEVCVSGMDFVRGLMFQTLVSFRDLSQQKYELINTINDIDCKVRSKVHESGALPSNAISILSDLYIHGTGLNRNSVEKWLNQDITTPAK</sequence>
<proteinExistence type="predicted"/>
<keyword evidence="1" id="KW-0472">Membrane</keyword>
<protein>
    <submittedName>
        <fullName evidence="2">Uncharacterized protein</fullName>
    </submittedName>
</protein>
<reference evidence="2" key="2">
    <citation type="journal article" date="2021" name="PeerJ">
        <title>Extensive microbial diversity within the chicken gut microbiome revealed by metagenomics and culture.</title>
        <authorList>
            <person name="Gilroy R."/>
            <person name="Ravi A."/>
            <person name="Getino M."/>
            <person name="Pursley I."/>
            <person name="Horton D.L."/>
            <person name="Alikhan N.F."/>
            <person name="Baker D."/>
            <person name="Gharbi K."/>
            <person name="Hall N."/>
            <person name="Watson M."/>
            <person name="Adriaenssens E.M."/>
            <person name="Foster-Nyarko E."/>
            <person name="Jarju S."/>
            <person name="Secka A."/>
            <person name="Antonio M."/>
            <person name="Oren A."/>
            <person name="Chaudhuri R.R."/>
            <person name="La Ragione R."/>
            <person name="Hildebrand F."/>
            <person name="Pallen M.J."/>
        </authorList>
    </citation>
    <scope>NUCLEOTIDE SEQUENCE</scope>
    <source>
        <strain evidence="2">B3-4054</strain>
    </source>
</reference>
<gene>
    <name evidence="2" type="ORF">IAA96_07565</name>
</gene>
<keyword evidence="1" id="KW-1133">Transmembrane helix</keyword>
<reference evidence="2" key="1">
    <citation type="submission" date="2020-10" db="EMBL/GenBank/DDBJ databases">
        <authorList>
            <person name="Gilroy R."/>
        </authorList>
    </citation>
    <scope>NUCLEOTIDE SEQUENCE</scope>
    <source>
        <strain evidence="2">B3-4054</strain>
    </source>
</reference>
<dbReference type="EMBL" id="JADIMS010000143">
    <property type="protein sequence ID" value="MBO8450947.1"/>
    <property type="molecule type" value="Genomic_DNA"/>
</dbReference>
<comment type="caution">
    <text evidence="2">The sequence shown here is derived from an EMBL/GenBank/DDBJ whole genome shotgun (WGS) entry which is preliminary data.</text>
</comment>
<keyword evidence="1" id="KW-0812">Transmembrane</keyword>
<dbReference type="Proteomes" id="UP000823616">
    <property type="component" value="Unassembled WGS sequence"/>
</dbReference>
<evidence type="ECO:0000313" key="2">
    <source>
        <dbReference type="EMBL" id="MBO8450947.1"/>
    </source>
</evidence>
<feature type="transmembrane region" description="Helical" evidence="1">
    <location>
        <begin position="12"/>
        <end position="31"/>
    </location>
</feature>
<dbReference type="AlphaFoldDB" id="A0A9D9HI27"/>
<evidence type="ECO:0000256" key="1">
    <source>
        <dbReference type="SAM" id="Phobius"/>
    </source>
</evidence>
<organism evidence="2 3">
    <name type="scientific">Candidatus Avitreponema avistercoris</name>
    <dbReference type="NCBI Taxonomy" id="2840705"/>
    <lineage>
        <taxon>Bacteria</taxon>
        <taxon>Pseudomonadati</taxon>
        <taxon>Spirochaetota</taxon>
        <taxon>Spirochaetia</taxon>
        <taxon>Spirochaetales</taxon>
        <taxon>Candidatus Avitreponema</taxon>
    </lineage>
</organism>
<name>A0A9D9HI27_9SPIR</name>
<evidence type="ECO:0000313" key="3">
    <source>
        <dbReference type="Proteomes" id="UP000823616"/>
    </source>
</evidence>
<accession>A0A9D9HI27</accession>